<dbReference type="HOGENOM" id="CLU_2118430_0_0_7"/>
<proteinExistence type="predicted"/>
<dbReference type="EMBL" id="CP001279">
    <property type="protein sequence ID" value="ACM92788.1"/>
    <property type="molecule type" value="Genomic_DNA"/>
</dbReference>
<organism evidence="2 3">
    <name type="scientific">Nautilia profundicola (strain ATCC BAA-1463 / DSM 18972 / AmH)</name>
    <dbReference type="NCBI Taxonomy" id="598659"/>
    <lineage>
        <taxon>Bacteria</taxon>
        <taxon>Pseudomonadati</taxon>
        <taxon>Campylobacterota</taxon>
        <taxon>Epsilonproteobacteria</taxon>
        <taxon>Nautiliales</taxon>
        <taxon>Nautiliaceae</taxon>
        <taxon>Nautilia</taxon>
    </lineage>
</organism>
<dbReference type="AlphaFoldDB" id="B9L5U5"/>
<evidence type="ECO:0000313" key="3">
    <source>
        <dbReference type="Proteomes" id="UP000000448"/>
    </source>
</evidence>
<dbReference type="RefSeq" id="WP_015901840.1">
    <property type="nucleotide sequence ID" value="NC_012115.1"/>
</dbReference>
<name>B9L5U5_NAUPA</name>
<dbReference type="Proteomes" id="UP000000448">
    <property type="component" value="Chromosome"/>
</dbReference>
<accession>B9L5U5</accession>
<dbReference type="OrthoDB" id="5373121at2"/>
<gene>
    <name evidence="2" type="ordered locus">NAMH_1340</name>
</gene>
<keyword evidence="1" id="KW-0732">Signal</keyword>
<feature type="chain" id="PRO_5002886104" evidence="1">
    <location>
        <begin position="24"/>
        <end position="114"/>
    </location>
</feature>
<protein>
    <submittedName>
        <fullName evidence="2">Uncharacterized protein</fullName>
    </submittedName>
</protein>
<reference evidence="2 3" key="1">
    <citation type="journal article" date="2009" name="PLoS Genet.">
        <title>Adaptations to submarine hydrothermal environments exemplified by the genome of Nautilia profundicola.</title>
        <authorList>
            <person name="Campbell B.J."/>
            <person name="Smith J.L."/>
            <person name="Hanson T.E."/>
            <person name="Klotz M.G."/>
            <person name="Stein L.Y."/>
            <person name="Lee C.K."/>
            <person name="Wu D."/>
            <person name="Robinson J.M."/>
            <person name="Khouri H.M."/>
            <person name="Eisen J.A."/>
            <person name="Cary S.C."/>
        </authorList>
    </citation>
    <scope>NUCLEOTIDE SEQUENCE [LARGE SCALE GENOMIC DNA]</scope>
    <source>
        <strain evidence="3">ATCC BAA-1463 / DSM 18972 / AmH</strain>
    </source>
</reference>
<evidence type="ECO:0000313" key="2">
    <source>
        <dbReference type="EMBL" id="ACM92788.1"/>
    </source>
</evidence>
<sequence length="114" mass="12386">MKFSKIALAALLAGGLFVSTASADYNKGFKYYNKYVKKKSGIKSTQLIKILGVKNVDELKELFKDNGKGLIEKLKAAGKDKAAKAMEKVIKKGKLKDVEDFLIGIMNGKIPAGC</sequence>
<evidence type="ECO:0000256" key="1">
    <source>
        <dbReference type="SAM" id="SignalP"/>
    </source>
</evidence>
<dbReference type="KEGG" id="nam:NAMH_1340"/>
<feature type="signal peptide" evidence="1">
    <location>
        <begin position="1"/>
        <end position="23"/>
    </location>
</feature>
<keyword evidence="3" id="KW-1185">Reference proteome</keyword>